<dbReference type="InterPro" id="IPR015424">
    <property type="entry name" value="PyrdxlP-dep_Trfase"/>
</dbReference>
<name>A0A5C1QK00_9SPIO</name>
<proteinExistence type="predicted"/>
<dbReference type="RefSeq" id="WP_149486536.1">
    <property type="nucleotide sequence ID" value="NZ_CP036150.1"/>
</dbReference>
<evidence type="ECO:0000313" key="1">
    <source>
        <dbReference type="EMBL" id="QEN08455.1"/>
    </source>
</evidence>
<protein>
    <recommendedName>
        <fullName evidence="3">Aminotransferase class III-fold pyridoxal phosphate-dependent enzyme</fullName>
    </recommendedName>
</protein>
<dbReference type="EMBL" id="CP036150">
    <property type="protein sequence ID" value="QEN08455.1"/>
    <property type="molecule type" value="Genomic_DNA"/>
</dbReference>
<organism evidence="1 2">
    <name type="scientific">Oceanispirochaeta crateris</name>
    <dbReference type="NCBI Taxonomy" id="2518645"/>
    <lineage>
        <taxon>Bacteria</taxon>
        <taxon>Pseudomonadati</taxon>
        <taxon>Spirochaetota</taxon>
        <taxon>Spirochaetia</taxon>
        <taxon>Spirochaetales</taxon>
        <taxon>Spirochaetaceae</taxon>
        <taxon>Oceanispirochaeta</taxon>
    </lineage>
</organism>
<accession>A0A5C1QK00</accession>
<dbReference type="AlphaFoldDB" id="A0A5C1QK00"/>
<evidence type="ECO:0000313" key="2">
    <source>
        <dbReference type="Proteomes" id="UP000324209"/>
    </source>
</evidence>
<evidence type="ECO:0008006" key="3">
    <source>
        <dbReference type="Google" id="ProtNLM"/>
    </source>
</evidence>
<gene>
    <name evidence="1" type="ORF">EXM22_10830</name>
</gene>
<dbReference type="OrthoDB" id="356614at2"/>
<keyword evidence="2" id="KW-1185">Reference proteome</keyword>
<dbReference type="KEGG" id="ock:EXM22_10830"/>
<reference evidence="1 2" key="1">
    <citation type="submission" date="2019-02" db="EMBL/GenBank/DDBJ databases">
        <title>Complete Genome Sequence and Methylome Analysis of free living Spirochaetas.</title>
        <authorList>
            <person name="Fomenkov A."/>
            <person name="Dubinina G."/>
            <person name="Leshcheva N."/>
            <person name="Mikheeva N."/>
            <person name="Grabovich M."/>
            <person name="Vincze T."/>
            <person name="Roberts R.J."/>
        </authorList>
    </citation>
    <scope>NUCLEOTIDE SEQUENCE [LARGE SCALE GENOMIC DNA]</scope>
    <source>
        <strain evidence="1 2">K2</strain>
    </source>
</reference>
<dbReference type="Proteomes" id="UP000324209">
    <property type="component" value="Chromosome"/>
</dbReference>
<dbReference type="SUPFAM" id="SSF53383">
    <property type="entry name" value="PLP-dependent transferases"/>
    <property type="match status" value="1"/>
</dbReference>
<sequence>MVIELKEQELLRLMPAIRRARDFHLYDTSGKRYLDLYQEGGRAWLGHRPDGLSLQLKNILSRGVYAPYPGSEEGKLYKALKALLMILPGSSEFSHIRYYSSVLGGGLPEAADPLYSKADRKPGLCTLWRPGLQWPHDAINVEMLIPLPGLAYGRVIASRDDSLPQGDLPSPVVAGGLARCVWVLKNCLETAAPVGELDLLEGAPWKQKGPYCLYTGNADNYKILFSKALSAGILLPPSLDSPCILPGHLTSGDVSLVKQFFGGLS</sequence>